<proteinExistence type="predicted"/>
<feature type="transmembrane region" description="Helical" evidence="1">
    <location>
        <begin position="37"/>
        <end position="55"/>
    </location>
</feature>
<evidence type="ECO:0000256" key="1">
    <source>
        <dbReference type="SAM" id="Phobius"/>
    </source>
</evidence>
<dbReference type="EMBL" id="PQFF01000373">
    <property type="protein sequence ID" value="RHZ54946.1"/>
    <property type="molecule type" value="Genomic_DNA"/>
</dbReference>
<accession>A0A397GZW8</accession>
<feature type="transmembrane region" description="Helical" evidence="1">
    <location>
        <begin position="67"/>
        <end position="89"/>
    </location>
</feature>
<keyword evidence="3" id="KW-1185">Reference proteome</keyword>
<comment type="caution">
    <text evidence="2">The sequence shown here is derived from an EMBL/GenBank/DDBJ whole genome shotgun (WGS) entry which is preliminary data.</text>
</comment>
<dbReference type="Proteomes" id="UP000266861">
    <property type="component" value="Unassembled WGS sequence"/>
</dbReference>
<evidence type="ECO:0000313" key="3">
    <source>
        <dbReference type="Proteomes" id="UP000266861"/>
    </source>
</evidence>
<dbReference type="AlphaFoldDB" id="A0A397GZW8"/>
<organism evidence="2 3">
    <name type="scientific">Diversispora epigaea</name>
    <dbReference type="NCBI Taxonomy" id="1348612"/>
    <lineage>
        <taxon>Eukaryota</taxon>
        <taxon>Fungi</taxon>
        <taxon>Fungi incertae sedis</taxon>
        <taxon>Mucoromycota</taxon>
        <taxon>Glomeromycotina</taxon>
        <taxon>Glomeromycetes</taxon>
        <taxon>Diversisporales</taxon>
        <taxon>Diversisporaceae</taxon>
        <taxon>Diversispora</taxon>
    </lineage>
</organism>
<protein>
    <submittedName>
        <fullName evidence="2">Uncharacterized protein</fullName>
    </submittedName>
</protein>
<keyword evidence="1" id="KW-1133">Transmembrane helix</keyword>
<reference evidence="2 3" key="1">
    <citation type="submission" date="2018-08" db="EMBL/GenBank/DDBJ databases">
        <title>Genome and evolution of the arbuscular mycorrhizal fungus Diversispora epigaea (formerly Glomus versiforme) and its bacterial endosymbionts.</title>
        <authorList>
            <person name="Sun X."/>
            <person name="Fei Z."/>
            <person name="Harrison M."/>
        </authorList>
    </citation>
    <scope>NUCLEOTIDE SEQUENCE [LARGE SCALE GENOMIC DNA]</scope>
    <source>
        <strain evidence="2 3">IT104</strain>
    </source>
</reference>
<evidence type="ECO:0000313" key="2">
    <source>
        <dbReference type="EMBL" id="RHZ54946.1"/>
    </source>
</evidence>
<keyword evidence="1" id="KW-0472">Membrane</keyword>
<keyword evidence="1" id="KW-0812">Transmembrane</keyword>
<sequence length="257" mass="29333">MSGRPNQSNNQSLSKQNQTYDNNNQSINQLFPIKMPYNLSDIFFIAIFIIVIVIRELYAQGVLTVEMLYTIAGENVTMYAFLGILLFLIRKNISPAPTPTPIPATADQKIKKLEQAFLSLQNEINKMRTEVEWRSEARSGGQASITSFSSEYSTEIETLWVEFTALFDERRKREKCSPTKIYNALSIEINLSSATLASFYRHQKIPLKTSLDKIEAWIEKKTEKKITRLSLVVVAVVTIEVRRAISQEIITFRVVAI</sequence>
<gene>
    <name evidence="2" type="ORF">Glove_421g116</name>
</gene>
<dbReference type="OrthoDB" id="2400707at2759"/>
<name>A0A397GZW8_9GLOM</name>